<proteinExistence type="predicted"/>
<sequence length="216" mass="25824">MKNRNLKLQIILLLVIAILSGCFSRPEEKIHKKLEEVVKLEEDFKNEQKPLIKLEEKEKKLYEQIIELGYKEQDKLIALADEAIELSNQRQEHLNEERKSIVTASEKFESVKKQIDKLESSQLKKDGQELYAIMEKRYKVYHQLYAEYSKAIKKDKKLYEAFKDKNMTLEKLQEKIDEINQAYEQVYLLNDQFNELTKKYNKKKLAFYRKAGLIKK</sequence>
<protein>
    <submittedName>
        <fullName evidence="2">YkyA</fullName>
    </submittedName>
</protein>
<accession>A0A090KRF4</accession>
<dbReference type="Gene3D" id="1.20.120.570">
    <property type="entry name" value="YkyA-like"/>
    <property type="match status" value="1"/>
</dbReference>
<dbReference type="Proteomes" id="UP000040576">
    <property type="component" value="Unassembled WGS sequence"/>
</dbReference>
<name>A0A090KRF4_9BACI</name>
<evidence type="ECO:0000313" key="2">
    <source>
        <dbReference type="EMBL" id="CEE01254.1"/>
    </source>
</evidence>
<dbReference type="PROSITE" id="PS51257">
    <property type="entry name" value="PROKAR_LIPOPROTEIN"/>
    <property type="match status" value="1"/>
</dbReference>
<feature type="coiled-coil region" evidence="1">
    <location>
        <begin position="162"/>
        <end position="189"/>
    </location>
</feature>
<dbReference type="EMBL" id="CCRF01000044">
    <property type="protein sequence ID" value="CEE01254.1"/>
    <property type="molecule type" value="Genomic_DNA"/>
</dbReference>
<dbReference type="RefSeq" id="WP_051989050.1">
    <property type="nucleotide sequence ID" value="NZ_CCRF01000044.1"/>
</dbReference>
<dbReference type="Pfam" id="PF10368">
    <property type="entry name" value="YkyA"/>
    <property type="match status" value="1"/>
</dbReference>
<dbReference type="InterPro" id="IPR036785">
    <property type="entry name" value="YkyA-like_sf"/>
</dbReference>
<feature type="coiled-coil region" evidence="1">
    <location>
        <begin position="76"/>
        <end position="121"/>
    </location>
</feature>
<evidence type="ECO:0000313" key="3">
    <source>
        <dbReference type="Proteomes" id="UP000040576"/>
    </source>
</evidence>
<evidence type="ECO:0000256" key="1">
    <source>
        <dbReference type="SAM" id="Coils"/>
    </source>
</evidence>
<reference evidence="2 3" key="1">
    <citation type="submission" date="2014-07" db="EMBL/GenBank/DDBJ databases">
        <authorList>
            <person name="Wibberg Daniel"/>
        </authorList>
    </citation>
    <scope>NUCLEOTIDE SEQUENCE [LARGE SCALE GENOMIC DNA]</scope>
</reference>
<dbReference type="InterPro" id="IPR019454">
    <property type="entry name" value="Lipoprot_YkyA-like"/>
</dbReference>
<organism evidence="2 3">
    <name type="scientific">Caldibacillus thermoamylovorans</name>
    <dbReference type="NCBI Taxonomy" id="35841"/>
    <lineage>
        <taxon>Bacteria</taxon>
        <taxon>Bacillati</taxon>
        <taxon>Bacillota</taxon>
        <taxon>Bacilli</taxon>
        <taxon>Bacillales</taxon>
        <taxon>Bacillaceae</taxon>
        <taxon>Caldibacillus</taxon>
    </lineage>
</organism>
<dbReference type="SUPFAM" id="SSF140423">
    <property type="entry name" value="MW0975(SA0943)-like"/>
    <property type="match status" value="1"/>
</dbReference>
<keyword evidence="1" id="KW-0175">Coiled coil</keyword>
<dbReference type="AlphaFoldDB" id="A0A090KRF4"/>
<keyword evidence="3" id="KW-1185">Reference proteome</keyword>
<gene>
    <name evidence="2" type="ORF">BT1A1_1425</name>
</gene>